<name>A9HQL1_GLUDA</name>
<evidence type="ECO:0000313" key="2">
    <source>
        <dbReference type="Proteomes" id="UP000001176"/>
    </source>
</evidence>
<sequence length="50" mass="5639">MDWLGLSVIVALFRAHGKENRHTIRTDDCYFNGNTQCGRSCPRVPESAES</sequence>
<dbReference type="Proteomes" id="UP000001176">
    <property type="component" value="Chromosome"/>
</dbReference>
<reference evidence="1 2" key="1">
    <citation type="journal article" date="2009" name="BMC Genomics">
        <title>Complete genome sequence of the sugarcane nitrogen-fixing endophyte Gluconacetobacter diazotrophicus Pal5.</title>
        <authorList>
            <person name="Bertalan M."/>
            <person name="Albano R."/>
            <person name="Padua V."/>
            <person name="Rouws L."/>
            <person name="Rojas C."/>
            <person name="Hemerly A."/>
            <person name="Teixeira K."/>
            <person name="Schwab S."/>
            <person name="Araujo J."/>
            <person name="Oliveira A."/>
            <person name="Franca L."/>
            <person name="Magalhaes V."/>
            <person name="Alqueres S."/>
            <person name="Cardoso A."/>
            <person name="Almeida W."/>
            <person name="Loureiro M.M."/>
            <person name="Nogueira E."/>
            <person name="Cidade D."/>
            <person name="Oliveira D."/>
            <person name="Simao T."/>
            <person name="Macedo J."/>
            <person name="Valadao A."/>
            <person name="Dreschsel M."/>
            <person name="Freitas F."/>
            <person name="Vidal M."/>
            <person name="Guedes H."/>
            <person name="Rodrigues E."/>
            <person name="Meneses C."/>
            <person name="Brioso P."/>
            <person name="Pozzer L."/>
            <person name="Figueiredo D."/>
            <person name="Montano H."/>
            <person name="Junior J."/>
            <person name="Filho G."/>
            <person name="Flores V."/>
            <person name="Ferreira B."/>
            <person name="Branco A."/>
            <person name="Gonzalez P."/>
            <person name="Guillobel H."/>
            <person name="Lemos M."/>
            <person name="Seibel L."/>
            <person name="Macedo J."/>
            <person name="Alves-Ferreira M."/>
            <person name="Sachetto-Martins G."/>
            <person name="Coelho A."/>
            <person name="Santos E."/>
            <person name="Amaral G."/>
            <person name="Neves A."/>
            <person name="Pacheco A.B."/>
            <person name="Carvalho D."/>
            <person name="Lery L."/>
            <person name="Bisch P."/>
            <person name="Rossle S.C."/>
            <person name="Urmenyi T."/>
            <person name="Kruger W.V."/>
            <person name="Martins O."/>
            <person name="Baldani J.I."/>
            <person name="Ferreira P.C."/>
        </authorList>
    </citation>
    <scope>NUCLEOTIDE SEQUENCE [LARGE SCALE GENOMIC DNA]</scope>
    <source>
        <strain evidence="2">ATCC 49037 / DSM 5601 / CCUG 37298 / CIP 103539 / LMG 7603 / PAl5</strain>
    </source>
</reference>
<gene>
    <name evidence="1" type="ordered locus">GDI2816</name>
</gene>
<dbReference type="AlphaFoldDB" id="A9HQL1"/>
<organism evidence="1 2">
    <name type="scientific">Gluconacetobacter diazotrophicus (strain ATCC 49037 / DSM 5601 / CCUG 37298 / CIP 103539 / LMG 7603 / PAl5)</name>
    <dbReference type="NCBI Taxonomy" id="272568"/>
    <lineage>
        <taxon>Bacteria</taxon>
        <taxon>Pseudomonadati</taxon>
        <taxon>Pseudomonadota</taxon>
        <taxon>Alphaproteobacteria</taxon>
        <taxon>Acetobacterales</taxon>
        <taxon>Acetobacteraceae</taxon>
        <taxon>Gluconacetobacter</taxon>
    </lineage>
</organism>
<keyword evidence="2" id="KW-1185">Reference proteome</keyword>
<evidence type="ECO:0000313" key="1">
    <source>
        <dbReference type="EMBL" id="CAP56759.1"/>
    </source>
</evidence>
<dbReference type="EMBL" id="AM889285">
    <property type="protein sequence ID" value="CAP56759.1"/>
    <property type="molecule type" value="Genomic_DNA"/>
</dbReference>
<proteinExistence type="predicted"/>
<accession>A9HQL1</accession>
<dbReference type="KEGG" id="gdi:GDI2816"/>
<protein>
    <submittedName>
        <fullName evidence="1">Uncharacterized protein</fullName>
    </submittedName>
</protein>